<keyword evidence="2" id="KW-1185">Reference proteome</keyword>
<dbReference type="VEuPathDB" id="FungiDB:BO97DRAFT_352411"/>
<dbReference type="OrthoDB" id="5376140at2759"/>
<accession>A0A395HPL5</accession>
<reference evidence="1 2" key="1">
    <citation type="submission" date="2018-02" db="EMBL/GenBank/DDBJ databases">
        <title>The genomes of Aspergillus section Nigri reveals drivers in fungal speciation.</title>
        <authorList>
            <consortium name="DOE Joint Genome Institute"/>
            <person name="Vesth T.C."/>
            <person name="Nybo J."/>
            <person name="Theobald S."/>
            <person name="Brandl J."/>
            <person name="Frisvad J.C."/>
            <person name="Nielsen K.F."/>
            <person name="Lyhne E.K."/>
            <person name="Kogle M.E."/>
            <person name="Kuo A."/>
            <person name="Riley R."/>
            <person name="Clum A."/>
            <person name="Nolan M."/>
            <person name="Lipzen A."/>
            <person name="Salamov A."/>
            <person name="Henrissat B."/>
            <person name="Wiebenga A."/>
            <person name="De vries R.P."/>
            <person name="Grigoriev I.V."/>
            <person name="Mortensen U.H."/>
            <person name="Andersen M.R."/>
            <person name="Baker S.E."/>
        </authorList>
    </citation>
    <scope>NUCLEOTIDE SEQUENCE [LARGE SCALE GENOMIC DNA]</scope>
    <source>
        <strain evidence="1 2">CBS 101889</strain>
    </source>
</reference>
<dbReference type="Proteomes" id="UP000248961">
    <property type="component" value="Unassembled WGS sequence"/>
</dbReference>
<evidence type="ECO:0000313" key="1">
    <source>
        <dbReference type="EMBL" id="RAL09205.1"/>
    </source>
</evidence>
<organism evidence="1 2">
    <name type="scientific">Aspergillus homomorphus (strain CBS 101889)</name>
    <dbReference type="NCBI Taxonomy" id="1450537"/>
    <lineage>
        <taxon>Eukaryota</taxon>
        <taxon>Fungi</taxon>
        <taxon>Dikarya</taxon>
        <taxon>Ascomycota</taxon>
        <taxon>Pezizomycotina</taxon>
        <taxon>Eurotiomycetes</taxon>
        <taxon>Eurotiomycetidae</taxon>
        <taxon>Eurotiales</taxon>
        <taxon>Aspergillaceae</taxon>
        <taxon>Aspergillus</taxon>
        <taxon>Aspergillus subgen. Circumdati</taxon>
    </lineage>
</organism>
<dbReference type="EMBL" id="KZ824306">
    <property type="protein sequence ID" value="RAL09205.1"/>
    <property type="molecule type" value="Genomic_DNA"/>
</dbReference>
<sequence length="389" mass="43764">MSRFSSADKRIRIKIERPGSLEGNSPHKRRLNLPTQEIEGWSAQDAFRELYQFWFDAIAESFSLIGGFTQTYEESAGSVTVKATLKGIPGYLGFIEYSKVTKRVSLVVADYHLLSTEAGTTVEVNNRDSTIAGLFKFRNERIKLAALSLCKDGCKFSINSRDRYWVFELEGSGSLLMCKTACMRESAVGEIERRTKSISTLRSRQSKDVSIFINSDTTLIYMGMFRHWLTVALDICDFSLPSETITTVYGDILLDRKFSGKVFLQGVLLPETKLGRGKFTYGYNLQHATVSGNRRSFSSPQEEAMRLCRIWEAAIAQKAANALQKYVFLLTDRCGPLDISDAQNHLSASTVKAIWAYLRHMDGGKNFYHANIPSDVRLHERMTLVGMAG</sequence>
<gene>
    <name evidence="1" type="ORF">BO97DRAFT_352411</name>
</gene>
<proteinExistence type="predicted"/>
<evidence type="ECO:0000313" key="2">
    <source>
        <dbReference type="Proteomes" id="UP000248961"/>
    </source>
</evidence>
<dbReference type="GeneID" id="37196311"/>
<name>A0A395HPL5_ASPHC</name>
<protein>
    <submittedName>
        <fullName evidence="1">Uncharacterized protein</fullName>
    </submittedName>
</protein>
<dbReference type="RefSeq" id="XP_025548359.1">
    <property type="nucleotide sequence ID" value="XM_025692022.1"/>
</dbReference>
<dbReference type="AlphaFoldDB" id="A0A395HPL5"/>